<dbReference type="InterPro" id="IPR003004">
    <property type="entry name" value="GspF/PilC"/>
</dbReference>
<keyword evidence="10" id="KW-1185">Reference proteome</keyword>
<dbReference type="PANTHER" id="PTHR30012:SF0">
    <property type="entry name" value="TYPE II SECRETION SYSTEM PROTEIN F-RELATED"/>
    <property type="match status" value="1"/>
</dbReference>
<evidence type="ECO:0000313" key="10">
    <source>
        <dbReference type="Proteomes" id="UP000319817"/>
    </source>
</evidence>
<protein>
    <recommendedName>
        <fullName evidence="8">Type II secretion system protein GspF domain-containing protein</fullName>
    </recommendedName>
</protein>
<evidence type="ECO:0000256" key="7">
    <source>
        <dbReference type="SAM" id="Phobius"/>
    </source>
</evidence>
<organism evidence="9 10">
    <name type="scientific">Stieleria marina</name>
    <dbReference type="NCBI Taxonomy" id="1930275"/>
    <lineage>
        <taxon>Bacteria</taxon>
        <taxon>Pseudomonadati</taxon>
        <taxon>Planctomycetota</taxon>
        <taxon>Planctomycetia</taxon>
        <taxon>Pirellulales</taxon>
        <taxon>Pirellulaceae</taxon>
        <taxon>Stieleria</taxon>
    </lineage>
</organism>
<comment type="similarity">
    <text evidence="2">Belongs to the GSP F family.</text>
</comment>
<sequence length="382" mass="42014">MNTAARIAISIVAVMFLMGFFGFVVPSLIGFLITVLLVVAINDFFSRRYRQAARTFNSAAQAVAHQEGAIAKIARAFARRGPLSRSCYEYTRRLLAGEDPIEAASRSRVPLQLTTAVAMKRGRRDKSNDSEPQSSARRHAYLQGTVPEDASLMQAYAPIMYLIATALITCVVLGFMSTFIMPTMDKMMDEFGIAPPNAWWKAGRSPTQALLTLVILTLLALVPILTTGSLFGIPVPRWMPVSPQMVEDKTNILRGLADAIDSGMTVDQSLQLGAQVSIKNGERRSLLHANSLIRQGVPPADSLRRSGWLSSRECDWLRGSTAQRGAELLRWVADQRVRDARANLRWLMGLVFPLLVVLLGMAVLSYSVGFFSILVSLIRALS</sequence>
<dbReference type="InterPro" id="IPR018076">
    <property type="entry name" value="T2SS_GspF_dom"/>
</dbReference>
<dbReference type="OrthoDB" id="269565at2"/>
<feature type="transmembrane region" description="Helical" evidence="7">
    <location>
        <begin position="209"/>
        <end position="235"/>
    </location>
</feature>
<evidence type="ECO:0000256" key="1">
    <source>
        <dbReference type="ARBA" id="ARBA00004651"/>
    </source>
</evidence>
<dbReference type="GO" id="GO:0005886">
    <property type="term" value="C:plasma membrane"/>
    <property type="evidence" value="ECO:0007669"/>
    <property type="project" value="UniProtKB-SubCell"/>
</dbReference>
<dbReference type="Proteomes" id="UP000319817">
    <property type="component" value="Chromosome"/>
</dbReference>
<feature type="transmembrane region" description="Helical" evidence="7">
    <location>
        <begin position="159"/>
        <end position="181"/>
    </location>
</feature>
<evidence type="ECO:0000259" key="8">
    <source>
        <dbReference type="Pfam" id="PF00482"/>
    </source>
</evidence>
<dbReference type="Pfam" id="PF00482">
    <property type="entry name" value="T2SSF"/>
    <property type="match status" value="1"/>
</dbReference>
<evidence type="ECO:0000256" key="4">
    <source>
        <dbReference type="ARBA" id="ARBA00022692"/>
    </source>
</evidence>
<dbReference type="InterPro" id="IPR042094">
    <property type="entry name" value="T2SS_GspF_sf"/>
</dbReference>
<gene>
    <name evidence="9" type="ORF">K239x_40590</name>
</gene>
<feature type="transmembrane region" description="Helical" evidence="7">
    <location>
        <begin position="7"/>
        <end position="23"/>
    </location>
</feature>
<proteinExistence type="inferred from homology"/>
<reference evidence="9 10" key="1">
    <citation type="submission" date="2019-02" db="EMBL/GenBank/DDBJ databases">
        <title>Deep-cultivation of Planctomycetes and their phenomic and genomic characterization uncovers novel biology.</title>
        <authorList>
            <person name="Wiegand S."/>
            <person name="Jogler M."/>
            <person name="Boedeker C."/>
            <person name="Pinto D."/>
            <person name="Vollmers J."/>
            <person name="Rivas-Marin E."/>
            <person name="Kohn T."/>
            <person name="Peeters S.H."/>
            <person name="Heuer A."/>
            <person name="Rast P."/>
            <person name="Oberbeckmann S."/>
            <person name="Bunk B."/>
            <person name="Jeske O."/>
            <person name="Meyerdierks A."/>
            <person name="Storesund J.E."/>
            <person name="Kallscheuer N."/>
            <person name="Luecker S."/>
            <person name="Lage O.M."/>
            <person name="Pohl T."/>
            <person name="Merkel B.J."/>
            <person name="Hornburger P."/>
            <person name="Mueller R.-W."/>
            <person name="Bruemmer F."/>
            <person name="Labrenz M."/>
            <person name="Spormann A.M."/>
            <person name="Op den Camp H."/>
            <person name="Overmann J."/>
            <person name="Amann R."/>
            <person name="Jetten M.S.M."/>
            <person name="Mascher T."/>
            <person name="Medema M.H."/>
            <person name="Devos D.P."/>
            <person name="Kaster A.-K."/>
            <person name="Ovreas L."/>
            <person name="Rohde M."/>
            <person name="Galperin M.Y."/>
            <person name="Jogler C."/>
        </authorList>
    </citation>
    <scope>NUCLEOTIDE SEQUENCE [LARGE SCALE GENOMIC DNA]</scope>
    <source>
        <strain evidence="9 10">K23_9</strain>
    </source>
</reference>
<keyword evidence="6 7" id="KW-0472">Membrane</keyword>
<dbReference type="RefSeq" id="WP_145419783.1">
    <property type="nucleotide sequence ID" value="NZ_CP036526.1"/>
</dbReference>
<keyword evidence="3" id="KW-1003">Cell membrane</keyword>
<feature type="transmembrane region" description="Helical" evidence="7">
    <location>
        <begin position="29"/>
        <end position="45"/>
    </location>
</feature>
<evidence type="ECO:0000313" key="9">
    <source>
        <dbReference type="EMBL" id="QDT12051.1"/>
    </source>
</evidence>
<evidence type="ECO:0000256" key="6">
    <source>
        <dbReference type="ARBA" id="ARBA00023136"/>
    </source>
</evidence>
<keyword evidence="5 7" id="KW-1133">Transmembrane helix</keyword>
<keyword evidence="4 7" id="KW-0812">Transmembrane</keyword>
<evidence type="ECO:0000256" key="3">
    <source>
        <dbReference type="ARBA" id="ARBA00022475"/>
    </source>
</evidence>
<evidence type="ECO:0000256" key="5">
    <source>
        <dbReference type="ARBA" id="ARBA00022989"/>
    </source>
</evidence>
<evidence type="ECO:0000256" key="2">
    <source>
        <dbReference type="ARBA" id="ARBA00005745"/>
    </source>
</evidence>
<name>A0A517NY50_9BACT</name>
<feature type="domain" description="Type II secretion system protein GspF" evidence="8">
    <location>
        <begin position="253"/>
        <end position="370"/>
    </location>
</feature>
<comment type="subcellular location">
    <subcellularLocation>
        <location evidence="1">Cell membrane</location>
        <topology evidence="1">Multi-pass membrane protein</topology>
    </subcellularLocation>
</comment>
<feature type="transmembrane region" description="Helical" evidence="7">
    <location>
        <begin position="346"/>
        <end position="378"/>
    </location>
</feature>
<accession>A0A517NY50</accession>
<dbReference type="AlphaFoldDB" id="A0A517NY50"/>
<dbReference type="EMBL" id="CP036526">
    <property type="protein sequence ID" value="QDT12051.1"/>
    <property type="molecule type" value="Genomic_DNA"/>
</dbReference>
<dbReference type="Gene3D" id="1.20.81.30">
    <property type="entry name" value="Type II secretion system (T2SS), domain F"/>
    <property type="match status" value="1"/>
</dbReference>
<dbReference type="PANTHER" id="PTHR30012">
    <property type="entry name" value="GENERAL SECRETION PATHWAY PROTEIN"/>
    <property type="match status" value="1"/>
</dbReference>